<comment type="caution">
    <text evidence="2">The sequence shown here is derived from an EMBL/GenBank/DDBJ whole genome shotgun (WGS) entry which is preliminary data.</text>
</comment>
<evidence type="ECO:0000259" key="1">
    <source>
        <dbReference type="PROSITE" id="PS51186"/>
    </source>
</evidence>
<keyword evidence="3" id="KW-1185">Reference proteome</keyword>
<protein>
    <submittedName>
        <fullName evidence="2">Ribosomal protein S18 acetylase RimI-like enzyme</fullName>
    </submittedName>
</protein>
<dbReference type="GO" id="GO:0005840">
    <property type="term" value="C:ribosome"/>
    <property type="evidence" value="ECO:0007669"/>
    <property type="project" value="UniProtKB-KW"/>
</dbReference>
<dbReference type="InterPro" id="IPR051822">
    <property type="entry name" value="Glycosyl_Hydrolase_84"/>
</dbReference>
<evidence type="ECO:0000313" key="3">
    <source>
        <dbReference type="Proteomes" id="UP000547973"/>
    </source>
</evidence>
<dbReference type="CDD" id="cd04301">
    <property type="entry name" value="NAT_SF"/>
    <property type="match status" value="1"/>
</dbReference>
<dbReference type="Pfam" id="PF13508">
    <property type="entry name" value="Acetyltransf_7"/>
    <property type="match status" value="1"/>
</dbReference>
<keyword evidence="2" id="KW-0689">Ribosomal protein</keyword>
<dbReference type="PROSITE" id="PS51186">
    <property type="entry name" value="GNAT"/>
    <property type="match status" value="1"/>
</dbReference>
<dbReference type="InterPro" id="IPR016181">
    <property type="entry name" value="Acyl_CoA_acyltransferase"/>
</dbReference>
<name>A0A7Z0CLB0_9MICO</name>
<evidence type="ECO:0000313" key="2">
    <source>
        <dbReference type="EMBL" id="NYI42707.1"/>
    </source>
</evidence>
<dbReference type="GO" id="GO:0016747">
    <property type="term" value="F:acyltransferase activity, transferring groups other than amino-acyl groups"/>
    <property type="evidence" value="ECO:0007669"/>
    <property type="project" value="InterPro"/>
</dbReference>
<reference evidence="2 3" key="1">
    <citation type="submission" date="2020-07" db="EMBL/GenBank/DDBJ databases">
        <title>Sequencing the genomes of 1000 actinobacteria strains.</title>
        <authorList>
            <person name="Klenk H.-P."/>
        </authorList>
    </citation>
    <scope>NUCLEOTIDE SEQUENCE [LARGE SCALE GENOMIC DNA]</scope>
    <source>
        <strain evidence="2 3">DSM 19970</strain>
    </source>
</reference>
<dbReference type="PANTHER" id="PTHR13170">
    <property type="entry name" value="O-GLCNACASE"/>
    <property type="match status" value="1"/>
</dbReference>
<dbReference type="InterPro" id="IPR000182">
    <property type="entry name" value="GNAT_dom"/>
</dbReference>
<organism evidence="2 3">
    <name type="scientific">Demequina lutea</name>
    <dbReference type="NCBI Taxonomy" id="431489"/>
    <lineage>
        <taxon>Bacteria</taxon>
        <taxon>Bacillati</taxon>
        <taxon>Actinomycetota</taxon>
        <taxon>Actinomycetes</taxon>
        <taxon>Micrococcales</taxon>
        <taxon>Demequinaceae</taxon>
        <taxon>Demequina</taxon>
    </lineage>
</organism>
<keyword evidence="2" id="KW-0687">Ribonucleoprotein</keyword>
<gene>
    <name evidence="2" type="ORF">BKA03_002826</name>
</gene>
<feature type="domain" description="N-acetyltransferase" evidence="1">
    <location>
        <begin position="67"/>
        <end position="199"/>
    </location>
</feature>
<dbReference type="SUPFAM" id="SSF55729">
    <property type="entry name" value="Acyl-CoA N-acyltransferases (Nat)"/>
    <property type="match status" value="1"/>
</dbReference>
<dbReference type="OrthoDB" id="8593648at2"/>
<dbReference type="RefSeq" id="WP_062075167.1">
    <property type="nucleotide sequence ID" value="NZ_BBRC01000006.1"/>
</dbReference>
<dbReference type="PANTHER" id="PTHR13170:SF16">
    <property type="entry name" value="PROTEIN O-GLCNACASE"/>
    <property type="match status" value="1"/>
</dbReference>
<dbReference type="AlphaFoldDB" id="A0A7Z0CLB0"/>
<dbReference type="Proteomes" id="UP000547973">
    <property type="component" value="Unassembled WGS sequence"/>
</dbReference>
<sequence>MASIPRIRPATPADEQQIARICLLTGADGGDAAGRFGDDTALADVFASPYLHGPSCFAWVVDIGGEARGYVVAAADTEAFQQWFSGEWWPEREPLHTARTDRDGWLLPSAADPTRCLSDAVADYPAHLHIDLLPELQGAGWGRRLIDTLVAQLAEQGVLGVHLVAPRTNKAAQAFYPKVGFARIGDDDDAVTWARSTAPGWVSGAI</sequence>
<dbReference type="Gene3D" id="3.40.630.30">
    <property type="match status" value="1"/>
</dbReference>
<proteinExistence type="predicted"/>
<dbReference type="EMBL" id="JACBZO010000001">
    <property type="protein sequence ID" value="NYI42707.1"/>
    <property type="molecule type" value="Genomic_DNA"/>
</dbReference>
<accession>A0A7Z0CLB0</accession>